<dbReference type="InterPro" id="IPR008979">
    <property type="entry name" value="Galactose-bd-like_sf"/>
</dbReference>
<comment type="caution">
    <text evidence="10">The sequence shown here is derived from an EMBL/GenBank/DDBJ whole genome shotgun (WGS) entry which is preliminary data.</text>
</comment>
<proteinExistence type="inferred from homology"/>
<dbReference type="Pfam" id="PF06045">
    <property type="entry name" value="Rhamnogal_lyase"/>
    <property type="match status" value="1"/>
</dbReference>
<feature type="domain" description="Rhamnogalacturonan lyase" evidence="9">
    <location>
        <begin position="355"/>
        <end position="426"/>
    </location>
</feature>
<keyword evidence="7 10" id="KW-0456">Lyase</keyword>
<dbReference type="InterPro" id="IPR029413">
    <property type="entry name" value="RG-lyase_II"/>
</dbReference>
<dbReference type="GO" id="GO:0005975">
    <property type="term" value="P:carbohydrate metabolic process"/>
    <property type="evidence" value="ECO:0007669"/>
    <property type="project" value="InterPro"/>
</dbReference>
<evidence type="ECO:0000313" key="10">
    <source>
        <dbReference type="EMBL" id="PIN16455.1"/>
    </source>
</evidence>
<dbReference type="EMBL" id="NKXS01001862">
    <property type="protein sequence ID" value="PIN16455.1"/>
    <property type="molecule type" value="Genomic_DNA"/>
</dbReference>
<dbReference type="AlphaFoldDB" id="A0A2G9HG13"/>
<accession>A0A2G9HG13</accession>
<dbReference type="CDD" id="cd10316">
    <property type="entry name" value="RGL4_M"/>
    <property type="match status" value="1"/>
</dbReference>
<dbReference type="InterPro" id="IPR013784">
    <property type="entry name" value="Carb-bd-like_fold"/>
</dbReference>
<dbReference type="InterPro" id="IPR014718">
    <property type="entry name" value="GH-type_carb-bd"/>
</dbReference>
<keyword evidence="11" id="KW-1185">Reference proteome</keyword>
<evidence type="ECO:0000256" key="4">
    <source>
        <dbReference type="ARBA" id="ARBA00012437"/>
    </source>
</evidence>
<dbReference type="CDD" id="cd10317">
    <property type="entry name" value="RGL4_C"/>
    <property type="match status" value="1"/>
</dbReference>
<dbReference type="InterPro" id="IPR011013">
    <property type="entry name" value="Gal_mutarotase_sf_dom"/>
</dbReference>
<keyword evidence="6" id="KW-0732">Signal</keyword>
<dbReference type="Gene3D" id="2.70.98.10">
    <property type="match status" value="1"/>
</dbReference>
<organism evidence="10 11">
    <name type="scientific">Handroanthus impetiginosus</name>
    <dbReference type="NCBI Taxonomy" id="429701"/>
    <lineage>
        <taxon>Eukaryota</taxon>
        <taxon>Viridiplantae</taxon>
        <taxon>Streptophyta</taxon>
        <taxon>Embryophyta</taxon>
        <taxon>Tracheophyta</taxon>
        <taxon>Spermatophyta</taxon>
        <taxon>Magnoliopsida</taxon>
        <taxon>eudicotyledons</taxon>
        <taxon>Gunneridae</taxon>
        <taxon>Pentapetalae</taxon>
        <taxon>asterids</taxon>
        <taxon>lamiids</taxon>
        <taxon>Lamiales</taxon>
        <taxon>Bignoniaceae</taxon>
        <taxon>Crescentiina</taxon>
        <taxon>Tabebuia alliance</taxon>
        <taxon>Handroanthus</taxon>
    </lineage>
</organism>
<dbReference type="Pfam" id="PF14686">
    <property type="entry name" value="fn3_3"/>
    <property type="match status" value="1"/>
</dbReference>
<evidence type="ECO:0000259" key="8">
    <source>
        <dbReference type="Pfam" id="PF14683"/>
    </source>
</evidence>
<dbReference type="InterPro" id="IPR010325">
    <property type="entry name" value="Rhamnogal_lyase"/>
</dbReference>
<dbReference type="PANTHER" id="PTHR32018:SF10">
    <property type="entry name" value="RHAMNOGALACTURONAN ENDOLYASE"/>
    <property type="match status" value="1"/>
</dbReference>
<dbReference type="PANTHER" id="PTHR32018">
    <property type="entry name" value="RHAMNOGALACTURONATE LYASE FAMILY PROTEIN"/>
    <property type="match status" value="1"/>
</dbReference>
<keyword evidence="5" id="KW-0964">Secreted</keyword>
<sequence>MAIATTKLQDLVVIDNGVIQLTLTNPGGLIRGIRYNGIDNLLELHNEDLNGGFWDLNWSEAGSAKTRGKFDTIEGTSLRVIVENEEQIELSFTRTWDPSVQGEQAPLRIDRRFVMLRGCPGFYSYAIFEHLEDFPGFNLNTTRIAFMLNKDKFHYMAVADNRQRYMPLPDDRLPPRGQQLAYPEAVLLVDPVEPEFKGEVDDKYQYSCENKDNRVHGWICFDPPVGFWQITPSNEFRNGGPFKQDLTSHVNPTTLAIFVTSHYAGEDLLLKFQPGEIWKKVFGPVFIYLNSVSDRDDALSLWDDAKERMKIEVESWPYSFAASDDFPKSNQRGAIRGKLLVHDRYITEDAIPAEAAYVGLARPGDSGSWQRESKGYQFWTTVDKNGYFAINNIRTGNYNLYAWVPGFIGDYKFEAALTINPGCDIDVGELTYKPPRNGPTLWEIGTPTRSASEFYVPDPNPLYINKLYVNHPDRFRQYGLWERYTDLYPEKDLVYTVGVSDYRKDWFYAQVTRRIGNNAYKSTTWQIKFNIDNVVSGGTYTLRLALASAHNSKLEVRVNDADANPPLFSTGVIGGDNAIARHGIHGLYWLFNVDIAAAQLMQGENTIYLTQARSSSPFQGIMYDYIRLECPSTNS</sequence>
<dbReference type="OrthoDB" id="2130367at2759"/>
<dbReference type="Pfam" id="PF14683">
    <property type="entry name" value="CBM-like"/>
    <property type="match status" value="1"/>
</dbReference>
<dbReference type="Proteomes" id="UP000231279">
    <property type="component" value="Unassembled WGS sequence"/>
</dbReference>
<comment type="similarity">
    <text evidence="3">Belongs to the polysaccharide lyase 4 family.</text>
</comment>
<comment type="subcellular location">
    <subcellularLocation>
        <location evidence="2">Secreted</location>
    </subcellularLocation>
</comment>
<dbReference type="InterPro" id="IPR029411">
    <property type="entry name" value="RG-lyase_III"/>
</dbReference>
<gene>
    <name evidence="10" type="ORF">CDL12_10909</name>
</gene>
<name>A0A2G9HG13_9LAMI</name>
<evidence type="ECO:0000256" key="2">
    <source>
        <dbReference type="ARBA" id="ARBA00004613"/>
    </source>
</evidence>
<evidence type="ECO:0000256" key="1">
    <source>
        <dbReference type="ARBA" id="ARBA00001324"/>
    </source>
</evidence>
<evidence type="ECO:0000256" key="7">
    <source>
        <dbReference type="ARBA" id="ARBA00023239"/>
    </source>
</evidence>
<evidence type="ECO:0000256" key="3">
    <source>
        <dbReference type="ARBA" id="ARBA00010418"/>
    </source>
</evidence>
<evidence type="ECO:0000259" key="9">
    <source>
        <dbReference type="Pfam" id="PF14686"/>
    </source>
</evidence>
<reference evidence="11" key="1">
    <citation type="journal article" date="2018" name="Gigascience">
        <title>Genome assembly of the Pink Ipe (Handroanthus impetiginosus, Bignoniaceae), a highly valued, ecologically keystone Neotropical timber forest tree.</title>
        <authorList>
            <person name="Silva-Junior O.B."/>
            <person name="Grattapaglia D."/>
            <person name="Novaes E."/>
            <person name="Collevatti R.G."/>
        </authorList>
    </citation>
    <scope>NUCLEOTIDE SEQUENCE [LARGE SCALE GENOMIC DNA]</scope>
    <source>
        <strain evidence="11">cv. UFG-1</strain>
    </source>
</reference>
<dbReference type="CDD" id="cd10320">
    <property type="entry name" value="RGL4_N"/>
    <property type="match status" value="1"/>
</dbReference>
<comment type="catalytic activity">
    <reaction evidence="1">
        <text>Endotype eliminative cleavage of L-alpha-rhamnopyranosyl-(1-&gt;4)-alpha-D-galactopyranosyluronic acid bonds of rhamnogalacturonan I domains in ramified hairy regions of pectin leaving L-rhamnopyranose at the reducing end and 4-deoxy-4,5-unsaturated D-galactopyranosyluronic acid at the non-reducing end.</text>
        <dbReference type="EC" id="4.2.2.23"/>
    </reaction>
</comment>
<feature type="domain" description="Rhamnogalacturonan lyase" evidence="8">
    <location>
        <begin position="440"/>
        <end position="628"/>
    </location>
</feature>
<dbReference type="Gene3D" id="2.60.120.260">
    <property type="entry name" value="Galactose-binding domain-like"/>
    <property type="match status" value="1"/>
</dbReference>
<evidence type="ECO:0000256" key="5">
    <source>
        <dbReference type="ARBA" id="ARBA00022525"/>
    </source>
</evidence>
<dbReference type="GO" id="GO:0102210">
    <property type="term" value="F:rhamnogalacturonan endolyase activity"/>
    <property type="evidence" value="ECO:0007669"/>
    <property type="project" value="UniProtKB-EC"/>
</dbReference>
<dbReference type="STRING" id="429701.A0A2G9HG13"/>
<protein>
    <recommendedName>
        <fullName evidence="4">rhamnogalacturonan endolyase</fullName>
        <ecNumber evidence="4">4.2.2.23</ecNumber>
    </recommendedName>
</protein>
<evidence type="ECO:0000313" key="11">
    <source>
        <dbReference type="Proteomes" id="UP000231279"/>
    </source>
</evidence>
<dbReference type="SUPFAM" id="SSF49785">
    <property type="entry name" value="Galactose-binding domain-like"/>
    <property type="match status" value="1"/>
</dbReference>
<dbReference type="InterPro" id="IPR051850">
    <property type="entry name" value="Polysacch_Lyase_4"/>
</dbReference>
<dbReference type="GO" id="GO:0030246">
    <property type="term" value="F:carbohydrate binding"/>
    <property type="evidence" value="ECO:0007669"/>
    <property type="project" value="InterPro"/>
</dbReference>
<dbReference type="SUPFAM" id="SSF49452">
    <property type="entry name" value="Starch-binding domain-like"/>
    <property type="match status" value="1"/>
</dbReference>
<dbReference type="SUPFAM" id="SSF74650">
    <property type="entry name" value="Galactose mutarotase-like"/>
    <property type="match status" value="1"/>
</dbReference>
<dbReference type="EC" id="4.2.2.23" evidence="4"/>
<dbReference type="FunFam" id="2.60.40.1120:FF:000033">
    <property type="entry name" value="Rhamnogalacturonate lyase B"/>
    <property type="match status" value="1"/>
</dbReference>
<dbReference type="Gene3D" id="2.60.40.1120">
    <property type="entry name" value="Carboxypeptidase-like, regulatory domain"/>
    <property type="match status" value="1"/>
</dbReference>
<evidence type="ECO:0000256" key="6">
    <source>
        <dbReference type="ARBA" id="ARBA00022729"/>
    </source>
</evidence>
<dbReference type="GO" id="GO:0005576">
    <property type="term" value="C:extracellular region"/>
    <property type="evidence" value="ECO:0007669"/>
    <property type="project" value="UniProtKB-SubCell"/>
</dbReference>